<organism evidence="1 2">
    <name type="scientific">Shewanella schlegeliana</name>
    <dbReference type="NCBI Taxonomy" id="190308"/>
    <lineage>
        <taxon>Bacteria</taxon>
        <taxon>Pseudomonadati</taxon>
        <taxon>Pseudomonadota</taxon>
        <taxon>Gammaproteobacteria</taxon>
        <taxon>Alteromonadales</taxon>
        <taxon>Shewanellaceae</taxon>
        <taxon>Shewanella</taxon>
    </lineage>
</organism>
<dbReference type="SMART" id="SM00855">
    <property type="entry name" value="PGAM"/>
    <property type="match status" value="1"/>
</dbReference>
<comment type="caution">
    <text evidence="1">The sequence shown here is derived from an EMBL/GenBank/DDBJ whole genome shotgun (WGS) entry which is preliminary data.</text>
</comment>
<proteinExistence type="predicted"/>
<dbReference type="InterPro" id="IPR050275">
    <property type="entry name" value="PGM_Phosphatase"/>
</dbReference>
<dbReference type="PANTHER" id="PTHR48100:SF1">
    <property type="entry name" value="HISTIDINE PHOSPHATASE FAMILY PROTEIN-RELATED"/>
    <property type="match status" value="1"/>
</dbReference>
<dbReference type="EMBL" id="JAESVD010000006">
    <property type="protein sequence ID" value="MBL4914020.1"/>
    <property type="molecule type" value="Genomic_DNA"/>
</dbReference>
<dbReference type="CDD" id="cd07067">
    <property type="entry name" value="HP_PGM_like"/>
    <property type="match status" value="1"/>
</dbReference>
<protein>
    <submittedName>
        <fullName evidence="1">Histidine phosphatase family protein</fullName>
    </submittedName>
</protein>
<dbReference type="Gene3D" id="3.40.50.1240">
    <property type="entry name" value="Phosphoglycerate mutase-like"/>
    <property type="match status" value="1"/>
</dbReference>
<dbReference type="InterPro" id="IPR013078">
    <property type="entry name" value="His_Pase_superF_clade-1"/>
</dbReference>
<dbReference type="Proteomes" id="UP000604898">
    <property type="component" value="Unassembled WGS sequence"/>
</dbReference>
<accession>A0ABS1T090</accession>
<name>A0ABS1T090_9GAMM</name>
<dbReference type="PANTHER" id="PTHR48100">
    <property type="entry name" value="BROAD-SPECIFICITY PHOSPHATASE YOR283W-RELATED"/>
    <property type="match status" value="1"/>
</dbReference>
<sequence length="220" mass="25045">MSYTHFTLLRHGQPEQANCLLGRTDPPLTDKGWQQMHSSANTLKFHLIISSPLLRCRGYAEQLADERNCQLILDDDWQELDFGLWDGQVITALWQQPNQHLSHGTEPTYSQFWHAPVEHIPPAGESSQALLHRITSSIDTLSRAYPGKQLLIVSHSGVMRMVLAWLLNSRQAGNAHLSQIQLDHAALLHFNTYIDETGTLWPQLQGFHNPCVYQHTLQDN</sequence>
<reference evidence="1 2" key="1">
    <citation type="submission" date="2021-01" db="EMBL/GenBank/DDBJ databases">
        <title>Genome sequence of Shewanella schlegeliana JCM 11561.</title>
        <authorList>
            <person name="Zhang H."/>
            <person name="Li C."/>
        </authorList>
    </citation>
    <scope>NUCLEOTIDE SEQUENCE [LARGE SCALE GENOMIC DNA]</scope>
    <source>
        <strain evidence="1 2">JCM 11561</strain>
    </source>
</reference>
<dbReference type="InterPro" id="IPR029033">
    <property type="entry name" value="His_PPase_superfam"/>
</dbReference>
<evidence type="ECO:0000313" key="2">
    <source>
        <dbReference type="Proteomes" id="UP000604898"/>
    </source>
</evidence>
<dbReference type="Pfam" id="PF00300">
    <property type="entry name" value="His_Phos_1"/>
    <property type="match status" value="1"/>
</dbReference>
<gene>
    <name evidence="1" type="ORF">JMA39_12925</name>
</gene>
<keyword evidence="2" id="KW-1185">Reference proteome</keyword>
<dbReference type="SUPFAM" id="SSF53254">
    <property type="entry name" value="Phosphoglycerate mutase-like"/>
    <property type="match status" value="1"/>
</dbReference>
<evidence type="ECO:0000313" key="1">
    <source>
        <dbReference type="EMBL" id="MBL4914020.1"/>
    </source>
</evidence>
<dbReference type="RefSeq" id="WP_202722264.1">
    <property type="nucleotide sequence ID" value="NZ_BPEX01000027.1"/>
</dbReference>